<dbReference type="PRINTS" id="PR00395">
    <property type="entry name" value="RIBOSOMALS2"/>
</dbReference>
<reference evidence="2" key="1">
    <citation type="submission" date="2010-07" db="EMBL/GenBank/DDBJ databases">
        <authorList>
            <consortium name="CONSOLIDER consortium CSD2007-00005"/>
            <person name="Guazzaroni M.-E."/>
            <person name="Richter M."/>
            <person name="Garcia-Salamanca A."/>
            <person name="Yarza P."/>
            <person name="Ferrer M."/>
        </authorList>
    </citation>
    <scope>NUCLEOTIDE SEQUENCE</scope>
</reference>
<dbReference type="PANTHER" id="PTHR12534">
    <property type="entry name" value="30S RIBOSOMAL PROTEIN S2 PROKARYOTIC AND ORGANELLAR"/>
    <property type="match status" value="1"/>
</dbReference>
<dbReference type="CDD" id="cd01425">
    <property type="entry name" value="RPS2"/>
    <property type="match status" value="1"/>
</dbReference>
<comment type="caution">
    <text evidence="2">The sequence shown here is derived from an EMBL/GenBank/DDBJ whole genome shotgun (WGS) entry which is preliminary data.</text>
</comment>
<dbReference type="GO" id="GO:0022627">
    <property type="term" value="C:cytosolic small ribosomal subunit"/>
    <property type="evidence" value="ECO:0007669"/>
    <property type="project" value="TreeGrafter"/>
</dbReference>
<dbReference type="Gene3D" id="3.40.50.10490">
    <property type="entry name" value="Glucose-6-phosphate isomerase like protein, domain 1"/>
    <property type="match status" value="1"/>
</dbReference>
<dbReference type="GO" id="GO:0006412">
    <property type="term" value="P:translation"/>
    <property type="evidence" value="ECO:0007669"/>
    <property type="project" value="InterPro"/>
</dbReference>
<keyword evidence="2" id="KW-0689">Ribosomal protein</keyword>
<gene>
    <name evidence="2" type="primary">rpsB</name>
    <name evidence="2" type="ORF">LDC_2574</name>
</gene>
<sequence>MKSYIYGSVNGIHVFNLIKTGSELDKLKAELTKYASEGKKVLFVATKLQARDAFAKLAEETGHFYVTEKWIPGLLTNFKTIKRRIATYLKYVKDVETGAMEMLTKKEKATKMLELEKMHKAFA</sequence>
<evidence type="ECO:0000256" key="1">
    <source>
        <dbReference type="ARBA" id="ARBA00006242"/>
    </source>
</evidence>
<dbReference type="InterPro" id="IPR023591">
    <property type="entry name" value="Ribosomal_uS2_flav_dom_sf"/>
</dbReference>
<dbReference type="Gene3D" id="1.10.287.610">
    <property type="entry name" value="Helix hairpin bin"/>
    <property type="match status" value="1"/>
</dbReference>
<comment type="similarity">
    <text evidence="1">Belongs to the universal ribosomal protein uS2 family.</text>
</comment>
<proteinExistence type="inferred from homology"/>
<evidence type="ECO:0000313" key="2">
    <source>
        <dbReference type="EMBL" id="EFK95424.1"/>
    </source>
</evidence>
<dbReference type="SUPFAM" id="SSF52313">
    <property type="entry name" value="Ribosomal protein S2"/>
    <property type="match status" value="1"/>
</dbReference>
<dbReference type="NCBIfam" id="TIGR01011">
    <property type="entry name" value="rpsB_bact"/>
    <property type="match status" value="1"/>
</dbReference>
<reference evidence="2" key="2">
    <citation type="journal article" date="2011" name="Microb. Ecol.">
        <title>Taxonomic and Functional Metagenomic Profiling of the Microbial Community in the Anoxic Sediment of a Sub-saline Shallow Lake (Laguna de Carrizo, Central Spain).</title>
        <authorList>
            <person name="Ferrer M."/>
            <person name="Guazzaroni M.E."/>
            <person name="Richter M."/>
            <person name="Garcia-Salamanca A."/>
            <person name="Yarza P."/>
            <person name="Suarez-Suarez A."/>
            <person name="Solano J."/>
            <person name="Alcaide M."/>
            <person name="van Dillewijn P."/>
            <person name="Molina-Henares M.A."/>
            <person name="Lopez-Cortes N."/>
            <person name="Al-Ramahi Y."/>
            <person name="Guerrero C."/>
            <person name="Acosta A."/>
            <person name="de Eugenio L.I."/>
            <person name="Martinez V."/>
            <person name="Marques S."/>
            <person name="Rojo F."/>
            <person name="Santero E."/>
            <person name="Genilloud O."/>
            <person name="Perez-Perez J."/>
            <person name="Rossello-Mora R."/>
            <person name="Ramos J.L."/>
        </authorList>
    </citation>
    <scope>NUCLEOTIDE SEQUENCE</scope>
</reference>
<keyword evidence="2" id="KW-0687">Ribonucleoprotein</keyword>
<dbReference type="Pfam" id="PF00318">
    <property type="entry name" value="Ribosomal_S2"/>
    <property type="match status" value="1"/>
</dbReference>
<dbReference type="AlphaFoldDB" id="D9PLZ8"/>
<dbReference type="PANTHER" id="PTHR12534:SF0">
    <property type="entry name" value="SMALL RIBOSOMAL SUBUNIT PROTEIN US2M"/>
    <property type="match status" value="1"/>
</dbReference>
<dbReference type="GO" id="GO:0003735">
    <property type="term" value="F:structural constituent of ribosome"/>
    <property type="evidence" value="ECO:0007669"/>
    <property type="project" value="InterPro"/>
</dbReference>
<protein>
    <submittedName>
        <fullName evidence="2">30S ribosomal protein S2</fullName>
    </submittedName>
</protein>
<dbReference type="InterPro" id="IPR005706">
    <property type="entry name" value="Ribosomal_uS2_bac/mit/plastid"/>
</dbReference>
<accession>D9PLZ8</accession>
<organism evidence="2">
    <name type="scientific">sediment metagenome</name>
    <dbReference type="NCBI Taxonomy" id="749907"/>
    <lineage>
        <taxon>unclassified sequences</taxon>
        <taxon>metagenomes</taxon>
        <taxon>ecological metagenomes</taxon>
    </lineage>
</organism>
<dbReference type="EMBL" id="ADZX01000783">
    <property type="protein sequence ID" value="EFK95424.1"/>
    <property type="molecule type" value="Genomic_DNA"/>
</dbReference>
<dbReference type="InterPro" id="IPR001865">
    <property type="entry name" value="Ribosomal_uS2"/>
</dbReference>
<name>D9PLZ8_9ZZZZ</name>